<sequence>MSSQELATSHFLAPPSFQNPAPPNCVGRRGEAKQLATATGLLPSSSRQMDEAPSNMRRYPIQVARLWFAELRPCVVVCCAPRTHPRPQPATRFMINLLDLPRQRNPGRHNLHGLGLSECPMASLNDEGNPSLVQSSRPSSLHAHHGNQH</sequence>
<proteinExistence type="predicted"/>
<reference evidence="2 3" key="1">
    <citation type="submission" date="2023-09" db="EMBL/GenBank/DDBJ databases">
        <title>Multi-omics analysis of a traditional fermented food reveals byproduct-associated fungal strains for waste-to-food upcycling.</title>
        <authorList>
            <consortium name="Lawrence Berkeley National Laboratory"/>
            <person name="Rekdal V.M."/>
            <person name="Villalobos-Escobedo J.M."/>
            <person name="Rodriguez-Valeron N."/>
            <person name="Garcia M.O."/>
            <person name="Vasquez D.P."/>
            <person name="Damayanti I."/>
            <person name="Sorensen P.M."/>
            <person name="Baidoo E.E."/>
            <person name="De Carvalho A.C."/>
            <person name="Riley R."/>
            <person name="Lipzen A."/>
            <person name="He G."/>
            <person name="Yan M."/>
            <person name="Haridas S."/>
            <person name="Daum C."/>
            <person name="Yoshinaga Y."/>
            <person name="Ng V."/>
            <person name="Grigoriev I.V."/>
            <person name="Munk R."/>
            <person name="Nuraida L."/>
            <person name="Wijaya C.H."/>
            <person name="Morales P.-C."/>
            <person name="Keasling J.D."/>
        </authorList>
    </citation>
    <scope>NUCLEOTIDE SEQUENCE [LARGE SCALE GENOMIC DNA]</scope>
    <source>
        <strain evidence="2 3">FGSC 2613</strain>
    </source>
</reference>
<evidence type="ECO:0000256" key="1">
    <source>
        <dbReference type="SAM" id="MobiDB-lite"/>
    </source>
</evidence>
<evidence type="ECO:0000313" key="3">
    <source>
        <dbReference type="Proteomes" id="UP001451303"/>
    </source>
</evidence>
<name>A0ABR3D2F7_NEUIN</name>
<gene>
    <name evidence="2" type="ORF">QR685DRAFT_574962</name>
</gene>
<keyword evidence="3" id="KW-1185">Reference proteome</keyword>
<accession>A0ABR3D2F7</accession>
<dbReference type="EMBL" id="JAVLET010000011">
    <property type="protein sequence ID" value="KAL0466897.1"/>
    <property type="molecule type" value="Genomic_DNA"/>
</dbReference>
<feature type="region of interest" description="Disordered" evidence="1">
    <location>
        <begin position="122"/>
        <end position="149"/>
    </location>
</feature>
<comment type="caution">
    <text evidence="2">The sequence shown here is derived from an EMBL/GenBank/DDBJ whole genome shotgun (WGS) entry which is preliminary data.</text>
</comment>
<evidence type="ECO:0000313" key="2">
    <source>
        <dbReference type="EMBL" id="KAL0466897.1"/>
    </source>
</evidence>
<dbReference type="Proteomes" id="UP001451303">
    <property type="component" value="Unassembled WGS sequence"/>
</dbReference>
<feature type="region of interest" description="Disordered" evidence="1">
    <location>
        <begin position="1"/>
        <end position="31"/>
    </location>
</feature>
<feature type="compositionally biased region" description="Polar residues" evidence="1">
    <location>
        <begin position="126"/>
        <end position="139"/>
    </location>
</feature>
<organism evidence="2 3">
    <name type="scientific">Neurospora intermedia</name>
    <dbReference type="NCBI Taxonomy" id="5142"/>
    <lineage>
        <taxon>Eukaryota</taxon>
        <taxon>Fungi</taxon>
        <taxon>Dikarya</taxon>
        <taxon>Ascomycota</taxon>
        <taxon>Pezizomycotina</taxon>
        <taxon>Sordariomycetes</taxon>
        <taxon>Sordariomycetidae</taxon>
        <taxon>Sordariales</taxon>
        <taxon>Sordariaceae</taxon>
        <taxon>Neurospora</taxon>
    </lineage>
</organism>
<protein>
    <submittedName>
        <fullName evidence="2">Uncharacterized protein</fullName>
    </submittedName>
</protein>